<name>A0A558A698_9PSEU</name>
<comment type="caution">
    <text evidence="2">The sequence shown here is derived from an EMBL/GenBank/DDBJ whole genome shotgun (WGS) entry which is preliminary data.</text>
</comment>
<dbReference type="InterPro" id="IPR011990">
    <property type="entry name" value="TPR-like_helical_dom_sf"/>
</dbReference>
<dbReference type="AlphaFoldDB" id="A0A558A698"/>
<organism evidence="2 3">
    <name type="scientific">Amycolatopsis acidiphila</name>
    <dbReference type="NCBI Taxonomy" id="715473"/>
    <lineage>
        <taxon>Bacteria</taxon>
        <taxon>Bacillati</taxon>
        <taxon>Actinomycetota</taxon>
        <taxon>Actinomycetes</taxon>
        <taxon>Pseudonocardiales</taxon>
        <taxon>Pseudonocardiaceae</taxon>
        <taxon>Amycolatopsis</taxon>
    </lineage>
</organism>
<gene>
    <name evidence="2" type="ORF">FNH06_23185</name>
</gene>
<proteinExistence type="predicted"/>
<dbReference type="SUPFAM" id="SSF48452">
    <property type="entry name" value="TPR-like"/>
    <property type="match status" value="1"/>
</dbReference>
<feature type="domain" description="CHAT" evidence="1">
    <location>
        <begin position="811"/>
        <end position="1104"/>
    </location>
</feature>
<keyword evidence="3" id="KW-1185">Reference proteome</keyword>
<dbReference type="InterPro" id="IPR024983">
    <property type="entry name" value="CHAT_dom"/>
</dbReference>
<dbReference type="PANTHER" id="PTHR10098">
    <property type="entry name" value="RAPSYN-RELATED"/>
    <property type="match status" value="1"/>
</dbReference>
<protein>
    <submittedName>
        <fullName evidence="2">CHAT domain-containing protein</fullName>
    </submittedName>
</protein>
<dbReference type="OrthoDB" id="3206999at2"/>
<sequence>MAVSRLVSYDWQCTCRFENQSLVWRLIFAPERPELLGANVAGIAWVVCSSCGERSPIEAPLLVIDPDSAVQLLHALPMSEIDTPELSGPGLAIEAQEALGGNAGIHGPMVRLPRLLVPLALSRNIEHDLRDPDAAVGQVAALNQALGGMYTIFLQEIANSNAIQKIRRVLDDLWGVSPDHLVEFIQSHPELATSDAAIEARVQRESLPEELRNETPPVARLRLIEGLSNGGTVESAVADYLTAIDEFWQGQVLPELDQLRDQLREAPGDPNLIPAARRVLQIVAGHPELERDFDFDLGTRILTQAGVGHGEVDEAVALFERVRELSQEHDGVWFRATGNLAIALDKKLGGDSSEAWEICIGMLREACDPTLRDIDSEAWGTNLTNLAHALCQRPGGPTAEDLTLALESLLLALQVRPVDDNVVNWAFTQLHLGIVFYKRRHPGDLEAAVQHHRSTLEILRSEDDEHLWIAHHYNLANALVELGADSSVEAEEIIRAAITACPGPLFHGLLLRLLANILEDRLGSLAEEVVTLRAEAARQIDPRLEPALHLEVGGQLVVALQELNRWEEAGAQYENSWVAFEALYGAQLTPETRRDVVARNERLGRWAAYTMARAGNMVRAVEILERSRAMELAAAASRDMADLTSLAEVDGQLARRYEDLRKAYREVIGARFSAPENIAVSTSVNNARIVERSLRELTAEIRRIPGFESFLLPLTFNEIACAAQGIPIIYLISAPGGCFVITISHPDEQVGLNGIHIESASSKVLAELVLLNTENGTPGLLLAQLDEYDESVMVGAIAALEKLRPLATVVAKESRRLGTQKFVVVPTGLLGFVPLAALPVDGSEAEVLDDVCLLLVTPSIATYLSSRKRADRHFDYSFVGIADTDPEHPLPGSVAELETISHLFSSVGRVRSSIGDGATYDWFASNTSNASHVHLACHGYSRIEHLQHGALVLGQGTYLGVSELAREIRLDARLVIMSACQSGHYATASAPDEFVGLTAAFLESGAACVISSLWPVSDDGTALLMTRFYENLLRNALDPPEALRGARQWLRKLSEDERRGYLLERPILAQGLRRQQVGAPRVRNWRNHLPYSSPEYWSAFVSYGC</sequence>
<reference evidence="2 3" key="1">
    <citation type="submission" date="2019-07" db="EMBL/GenBank/DDBJ databases">
        <title>New species of Amycolatopsis and Streptomyces.</title>
        <authorList>
            <person name="Duangmal K."/>
            <person name="Teo W.F.A."/>
            <person name="Lipun K."/>
        </authorList>
    </citation>
    <scope>NUCLEOTIDE SEQUENCE [LARGE SCALE GENOMIC DNA]</scope>
    <source>
        <strain evidence="2 3">JCM 30562</strain>
    </source>
</reference>
<evidence type="ECO:0000259" key="1">
    <source>
        <dbReference type="Pfam" id="PF12770"/>
    </source>
</evidence>
<dbReference type="EMBL" id="VJZA01000043">
    <property type="protein sequence ID" value="TVT19772.1"/>
    <property type="molecule type" value="Genomic_DNA"/>
</dbReference>
<accession>A0A558A698</accession>
<dbReference type="Gene3D" id="1.25.40.10">
    <property type="entry name" value="Tetratricopeptide repeat domain"/>
    <property type="match status" value="1"/>
</dbReference>
<dbReference type="Pfam" id="PF12770">
    <property type="entry name" value="CHAT"/>
    <property type="match status" value="1"/>
</dbReference>
<evidence type="ECO:0000313" key="3">
    <source>
        <dbReference type="Proteomes" id="UP000318578"/>
    </source>
</evidence>
<dbReference type="PANTHER" id="PTHR10098:SF108">
    <property type="entry name" value="TETRATRICOPEPTIDE REPEAT PROTEIN 28"/>
    <property type="match status" value="1"/>
</dbReference>
<evidence type="ECO:0000313" key="2">
    <source>
        <dbReference type="EMBL" id="TVT19772.1"/>
    </source>
</evidence>
<dbReference type="Proteomes" id="UP000318578">
    <property type="component" value="Unassembled WGS sequence"/>
</dbReference>